<comment type="caution">
    <text evidence="4">The sequence shown here is derived from an EMBL/GenBank/DDBJ whole genome shotgun (WGS) entry which is preliminary data.</text>
</comment>
<protein>
    <submittedName>
        <fullName evidence="4">Lipase</fullName>
    </submittedName>
</protein>
<feature type="domain" description="BD-FAE-like" evidence="3">
    <location>
        <begin position="82"/>
        <end position="278"/>
    </location>
</feature>
<proteinExistence type="predicted"/>
<dbReference type="RefSeq" id="WP_172238551.1">
    <property type="nucleotide sequence ID" value="NZ_BMDD01000001.1"/>
</dbReference>
<organism evidence="4 5">
    <name type="scientific">Saccharibacillus endophyticus</name>
    <dbReference type="NCBI Taxonomy" id="2060666"/>
    <lineage>
        <taxon>Bacteria</taxon>
        <taxon>Bacillati</taxon>
        <taxon>Bacillota</taxon>
        <taxon>Bacilli</taxon>
        <taxon>Bacillales</taxon>
        <taxon>Paenibacillaceae</taxon>
        <taxon>Saccharibacillus</taxon>
    </lineage>
</organism>
<evidence type="ECO:0000313" key="4">
    <source>
        <dbReference type="EMBL" id="GGH69597.1"/>
    </source>
</evidence>
<dbReference type="InterPro" id="IPR050300">
    <property type="entry name" value="GDXG_lipolytic_enzyme"/>
</dbReference>
<dbReference type="Pfam" id="PF20434">
    <property type="entry name" value="BD-FAE"/>
    <property type="match status" value="1"/>
</dbReference>
<evidence type="ECO:0000256" key="1">
    <source>
        <dbReference type="ARBA" id="ARBA00022801"/>
    </source>
</evidence>
<keyword evidence="5" id="KW-1185">Reference proteome</keyword>
<dbReference type="InterPro" id="IPR049492">
    <property type="entry name" value="BD-FAE-like_dom"/>
</dbReference>
<dbReference type="PANTHER" id="PTHR48081">
    <property type="entry name" value="AB HYDROLASE SUPERFAMILY PROTEIN C4A8.06C"/>
    <property type="match status" value="1"/>
</dbReference>
<accession>A0ABQ1ZN91</accession>
<keyword evidence="1" id="KW-0378">Hydrolase</keyword>
<evidence type="ECO:0000256" key="2">
    <source>
        <dbReference type="SAM" id="Phobius"/>
    </source>
</evidence>
<feature type="transmembrane region" description="Helical" evidence="2">
    <location>
        <begin position="7"/>
        <end position="28"/>
    </location>
</feature>
<dbReference type="EMBL" id="BMDD01000001">
    <property type="protein sequence ID" value="GGH69597.1"/>
    <property type="molecule type" value="Genomic_DNA"/>
</dbReference>
<name>A0ABQ1ZN91_9BACL</name>
<dbReference type="Proteomes" id="UP000605427">
    <property type="component" value="Unassembled WGS sequence"/>
</dbReference>
<dbReference type="PANTHER" id="PTHR48081:SF6">
    <property type="entry name" value="PEPTIDASE S9 PROLYL OLIGOPEPTIDASE CATALYTIC DOMAIN-CONTAINING PROTEIN"/>
    <property type="match status" value="1"/>
</dbReference>
<reference evidence="5" key="1">
    <citation type="journal article" date="2019" name="Int. J. Syst. Evol. Microbiol.">
        <title>The Global Catalogue of Microorganisms (GCM) 10K type strain sequencing project: providing services to taxonomists for standard genome sequencing and annotation.</title>
        <authorList>
            <consortium name="The Broad Institute Genomics Platform"/>
            <consortium name="The Broad Institute Genome Sequencing Center for Infectious Disease"/>
            <person name="Wu L."/>
            <person name="Ma J."/>
        </authorList>
    </citation>
    <scope>NUCLEOTIDE SEQUENCE [LARGE SCALE GENOMIC DNA]</scope>
    <source>
        <strain evidence="5">CCM 8702</strain>
    </source>
</reference>
<dbReference type="SUPFAM" id="SSF53474">
    <property type="entry name" value="alpha/beta-Hydrolases"/>
    <property type="match status" value="1"/>
</dbReference>
<keyword evidence="2" id="KW-0812">Transmembrane</keyword>
<evidence type="ECO:0000313" key="5">
    <source>
        <dbReference type="Proteomes" id="UP000605427"/>
    </source>
</evidence>
<dbReference type="Gene3D" id="3.40.50.1820">
    <property type="entry name" value="alpha/beta hydrolase"/>
    <property type="match status" value="1"/>
</dbReference>
<gene>
    <name evidence="4" type="ORF">GCM10007362_04840</name>
</gene>
<evidence type="ECO:0000259" key="3">
    <source>
        <dbReference type="Pfam" id="PF20434"/>
    </source>
</evidence>
<keyword evidence="2" id="KW-1133">Transmembrane helix</keyword>
<sequence length="336" mass="37391">MKAVKRISAAVLSLLIAIPVLFFGIGLFTPDPAAHLTRWAFGGIGDQAQGSYARIPEFSSLSEQVVVHRNEIYDPSSRFGRMDIYIPKDSVNRQKPVLFWVHGGAFVGGDKNGIADYMTMLASQGYIVANLNYELAPESEYPKPLLQIGEAYRYIEKNASRYGADMTRIALGGDSAGGQLIGQFANMQVDPGYAETIGIEPSIRPDAIKAVVFFSALLDVEKFDETDSGMSNYFFNKSAWAYFGKKNWKTSAEAKQSNITGNVNADYPPTYLTDGNTNSFQSHAEELRGQLEASDVPVEAAFYESELMHEYQFDMSKDESQDNYRRVSDFLARYLQ</sequence>
<keyword evidence="2" id="KW-0472">Membrane</keyword>
<dbReference type="InterPro" id="IPR029058">
    <property type="entry name" value="AB_hydrolase_fold"/>
</dbReference>